<dbReference type="PANTHER" id="PTHR11786:SF0">
    <property type="entry name" value="ARYLAMINE N-ACETYLTRANSFERASE 4-RELATED"/>
    <property type="match status" value="1"/>
</dbReference>
<organism evidence="3 4">
    <name type="scientific">Cupriavidus basilensis</name>
    <dbReference type="NCBI Taxonomy" id="68895"/>
    <lineage>
        <taxon>Bacteria</taxon>
        <taxon>Pseudomonadati</taxon>
        <taxon>Pseudomonadota</taxon>
        <taxon>Betaproteobacteria</taxon>
        <taxon>Burkholderiales</taxon>
        <taxon>Burkholderiaceae</taxon>
        <taxon>Cupriavidus</taxon>
    </lineage>
</organism>
<sequence length="286" mass="32465">MAAIPEPAFLTRYFDRIGYHGLAEPTLDVLQRLHLLHPQSIPFENIAAYTGQGVQLDLDAISEKLITRRRGGYCFEHNTLFLAVLRKIGFHVTPLIARVRWQVPTEVETGLTHMLLRVELEGRSWFVDVAFGSTTQTAPLEFLLDIPQATPHGVFRIVQAGDELGLEFQTLTGWQTVYLYTLSPTADIDFEIGNWYTSTHPKSVFLNNLLVSRTQPNARELMVNDTYTHRDNEGEHQKHRYTDAGDWADCLHKRFDLYLPPGEAASLFQRVTAHSHEAAAAELTPR</sequence>
<evidence type="ECO:0000313" key="4">
    <source>
        <dbReference type="Proteomes" id="UP001216674"/>
    </source>
</evidence>
<dbReference type="Gene3D" id="2.40.128.150">
    <property type="entry name" value="Cysteine proteinases"/>
    <property type="match status" value="1"/>
</dbReference>
<protein>
    <submittedName>
        <fullName evidence="3">Arylamine N-acetyltransferase</fullName>
    </submittedName>
</protein>
<dbReference type="InterPro" id="IPR001447">
    <property type="entry name" value="Arylamine_N-AcTrfase"/>
</dbReference>
<dbReference type="Gene3D" id="3.30.2140.10">
    <property type="entry name" value="Arylamine N-acetyltransferase"/>
    <property type="match status" value="1"/>
</dbReference>
<comment type="similarity">
    <text evidence="1 2">Belongs to the arylamine N-acetyltransferase family.</text>
</comment>
<dbReference type="PRINTS" id="PR01543">
    <property type="entry name" value="ANATRNSFRASE"/>
</dbReference>
<dbReference type="SUPFAM" id="SSF54001">
    <property type="entry name" value="Cysteine proteinases"/>
    <property type="match status" value="1"/>
</dbReference>
<reference evidence="3 4" key="1">
    <citation type="submission" date="2023-03" db="EMBL/GenBank/DDBJ databases">
        <title>Draft assemblies of triclosan tolerant bacteria isolated from returned activated sludge.</title>
        <authorList>
            <person name="Van Hamelsveld S."/>
        </authorList>
    </citation>
    <scope>NUCLEOTIDE SEQUENCE [LARGE SCALE GENOMIC DNA]</scope>
    <source>
        <strain evidence="3 4">GW210010_S58</strain>
    </source>
</reference>
<evidence type="ECO:0000313" key="3">
    <source>
        <dbReference type="EMBL" id="MDF3837731.1"/>
    </source>
</evidence>
<dbReference type="Proteomes" id="UP001216674">
    <property type="component" value="Unassembled WGS sequence"/>
</dbReference>
<accession>A0ABT6B1A8</accession>
<comment type="caution">
    <text evidence="3">The sequence shown here is derived from an EMBL/GenBank/DDBJ whole genome shotgun (WGS) entry which is preliminary data.</text>
</comment>
<proteinExistence type="inferred from homology"/>
<dbReference type="EMBL" id="JARJLM010000532">
    <property type="protein sequence ID" value="MDF3837731.1"/>
    <property type="molecule type" value="Genomic_DNA"/>
</dbReference>
<dbReference type="InterPro" id="IPR038765">
    <property type="entry name" value="Papain-like_cys_pep_sf"/>
</dbReference>
<name>A0ABT6B1A8_9BURK</name>
<dbReference type="Pfam" id="PF00797">
    <property type="entry name" value="Acetyltransf_2"/>
    <property type="match status" value="1"/>
</dbReference>
<keyword evidence="4" id="KW-1185">Reference proteome</keyword>
<gene>
    <name evidence="3" type="ORF">P3W85_33075</name>
</gene>
<evidence type="ECO:0000256" key="1">
    <source>
        <dbReference type="ARBA" id="ARBA00006547"/>
    </source>
</evidence>
<dbReference type="PANTHER" id="PTHR11786">
    <property type="entry name" value="N-HYDROXYARYLAMINE O-ACETYLTRANSFERASE"/>
    <property type="match status" value="1"/>
</dbReference>
<evidence type="ECO:0000256" key="2">
    <source>
        <dbReference type="RuleBase" id="RU003452"/>
    </source>
</evidence>